<reference evidence="2 3" key="1">
    <citation type="submission" date="2016-07" db="EMBL/GenBank/DDBJ databases">
        <title>Pervasive Adenine N6-methylation of Active Genes in Fungi.</title>
        <authorList>
            <consortium name="DOE Joint Genome Institute"/>
            <person name="Mondo S.J."/>
            <person name="Dannebaum R.O."/>
            <person name="Kuo R.C."/>
            <person name="Labutti K."/>
            <person name="Haridas S."/>
            <person name="Kuo A."/>
            <person name="Salamov A."/>
            <person name="Ahrendt S.R."/>
            <person name="Lipzen A."/>
            <person name="Sullivan W."/>
            <person name="Andreopoulos W.B."/>
            <person name="Clum A."/>
            <person name="Lindquist E."/>
            <person name="Daum C."/>
            <person name="Ramamoorthy G.K."/>
            <person name="Gryganskyi A."/>
            <person name="Culley D."/>
            <person name="Magnuson J.K."/>
            <person name="James T.Y."/>
            <person name="O'Malley M.A."/>
            <person name="Stajich J.E."/>
            <person name="Spatafora J.W."/>
            <person name="Visel A."/>
            <person name="Grigoriev I.V."/>
        </authorList>
    </citation>
    <scope>NUCLEOTIDE SEQUENCE [LARGE SCALE GENOMIC DNA]</scope>
    <source>
        <strain evidence="2 3">NRRL 2496</strain>
    </source>
</reference>
<dbReference type="AlphaFoldDB" id="A0A1X2H5M5"/>
<organism evidence="2 3">
    <name type="scientific">Syncephalastrum racemosum</name>
    <name type="common">Filamentous fungus</name>
    <dbReference type="NCBI Taxonomy" id="13706"/>
    <lineage>
        <taxon>Eukaryota</taxon>
        <taxon>Fungi</taxon>
        <taxon>Fungi incertae sedis</taxon>
        <taxon>Mucoromycota</taxon>
        <taxon>Mucoromycotina</taxon>
        <taxon>Mucoromycetes</taxon>
        <taxon>Mucorales</taxon>
        <taxon>Syncephalastraceae</taxon>
        <taxon>Syncephalastrum</taxon>
    </lineage>
</organism>
<keyword evidence="3" id="KW-1185">Reference proteome</keyword>
<dbReference type="Pfam" id="PF12937">
    <property type="entry name" value="F-box-like"/>
    <property type="match status" value="1"/>
</dbReference>
<evidence type="ECO:0000259" key="1">
    <source>
        <dbReference type="PROSITE" id="PS50181"/>
    </source>
</evidence>
<dbReference type="InParanoid" id="A0A1X2H5M5"/>
<dbReference type="CDD" id="cd09917">
    <property type="entry name" value="F-box_SF"/>
    <property type="match status" value="1"/>
</dbReference>
<name>A0A1X2H5M5_SYNRA</name>
<dbReference type="PROSITE" id="PS50181">
    <property type="entry name" value="FBOX"/>
    <property type="match status" value="1"/>
</dbReference>
<dbReference type="OMA" id="DEWGILI"/>
<dbReference type="SUPFAM" id="SSF81383">
    <property type="entry name" value="F-box domain"/>
    <property type="match status" value="1"/>
</dbReference>
<proteinExistence type="predicted"/>
<comment type="caution">
    <text evidence="2">The sequence shown here is derived from an EMBL/GenBank/DDBJ whole genome shotgun (WGS) entry which is preliminary data.</text>
</comment>
<protein>
    <recommendedName>
        <fullName evidence="1">F-box domain-containing protein</fullName>
    </recommendedName>
</protein>
<evidence type="ECO:0000313" key="3">
    <source>
        <dbReference type="Proteomes" id="UP000242180"/>
    </source>
</evidence>
<accession>A0A1X2H5M5</accession>
<dbReference type="EMBL" id="MCGN01000008">
    <property type="protein sequence ID" value="ORY93754.1"/>
    <property type="molecule type" value="Genomic_DNA"/>
</dbReference>
<feature type="domain" description="F-box" evidence="1">
    <location>
        <begin position="1"/>
        <end position="57"/>
    </location>
</feature>
<evidence type="ECO:0000313" key="2">
    <source>
        <dbReference type="EMBL" id="ORY93754.1"/>
    </source>
</evidence>
<dbReference type="InterPro" id="IPR036047">
    <property type="entry name" value="F-box-like_dom_sf"/>
</dbReference>
<sequence length="187" mass="21359">MDLCVLPPEIIINVLEHLPLADLVRAESTSRMIQAFCHCEIERRLMNGPLRDEWNVLIHLDQAVATPTRFDARTKEVTYAIAMKPIEIKTMYDHKRQIHCSLLRKSRQSQYQFHEQFQFTLDKGLAEDAPVDIAAQGTKLCAVDGTITRLLTHATQIVDDKKRIAPRPIKYALQVTEMRLPLSTLAA</sequence>
<dbReference type="OrthoDB" id="2153609at2759"/>
<dbReference type="InterPro" id="IPR001810">
    <property type="entry name" value="F-box_dom"/>
</dbReference>
<dbReference type="Proteomes" id="UP000242180">
    <property type="component" value="Unassembled WGS sequence"/>
</dbReference>
<gene>
    <name evidence="2" type="ORF">BCR43DRAFT_461054</name>
</gene>